<dbReference type="EMBL" id="LJGU01000141">
    <property type="protein sequence ID" value="OEU96404.1"/>
    <property type="molecule type" value="Genomic_DNA"/>
</dbReference>
<feature type="region of interest" description="Disordered" evidence="1">
    <location>
        <begin position="39"/>
        <end position="132"/>
    </location>
</feature>
<comment type="caution">
    <text evidence="2">The sequence shown here is derived from an EMBL/GenBank/DDBJ whole genome shotgun (WGS) entry which is preliminary data.</text>
</comment>
<dbReference type="AlphaFoldDB" id="A0A1E7JXM0"/>
<dbReference type="Proteomes" id="UP000176101">
    <property type="component" value="Unassembled WGS sequence"/>
</dbReference>
<name>A0A1E7JXM0_9ACTN</name>
<organism evidence="2 3">
    <name type="scientific">Streptomyces oceani</name>
    <dbReference type="NCBI Taxonomy" id="1075402"/>
    <lineage>
        <taxon>Bacteria</taxon>
        <taxon>Bacillati</taxon>
        <taxon>Actinomycetota</taxon>
        <taxon>Actinomycetes</taxon>
        <taxon>Kitasatosporales</taxon>
        <taxon>Streptomycetaceae</taxon>
        <taxon>Streptomyces</taxon>
    </lineage>
</organism>
<feature type="compositionally biased region" description="Low complexity" evidence="1">
    <location>
        <begin position="40"/>
        <end position="61"/>
    </location>
</feature>
<evidence type="ECO:0000313" key="2">
    <source>
        <dbReference type="EMBL" id="OEU96404.1"/>
    </source>
</evidence>
<dbReference type="STRING" id="1075402.AN216_20685"/>
<accession>A0A1E7JXM0</accession>
<protein>
    <submittedName>
        <fullName evidence="2">Uncharacterized protein</fullName>
    </submittedName>
</protein>
<feature type="region of interest" description="Disordered" evidence="1">
    <location>
        <begin position="160"/>
        <end position="185"/>
    </location>
</feature>
<keyword evidence="3" id="KW-1185">Reference proteome</keyword>
<proteinExistence type="predicted"/>
<evidence type="ECO:0000256" key="1">
    <source>
        <dbReference type="SAM" id="MobiDB-lite"/>
    </source>
</evidence>
<sequence length="193" mass="18873">MATMRRTARLDPPRQMPLGTLGVLVLTLLTGLVAMHGQVSASPPGSTSAAPRTAGAADTAPHSAGMVSTTPHAASAPGVVPEQHDAHHAPGPVGLPDTTETVAGHGQGSLSGAPGQLGCHPASPEPSAPHGGLAAEMCSASAVPGPPVLPALAPSVCSVDAADDESPSGVGPTTAPIGERAPPTLPELQLLRI</sequence>
<dbReference type="InterPro" id="IPR046151">
    <property type="entry name" value="DUF6153"/>
</dbReference>
<dbReference type="Pfam" id="PF19650">
    <property type="entry name" value="DUF6153"/>
    <property type="match status" value="1"/>
</dbReference>
<evidence type="ECO:0000313" key="3">
    <source>
        <dbReference type="Proteomes" id="UP000176101"/>
    </source>
</evidence>
<reference evidence="2 3" key="1">
    <citation type="journal article" date="2016" name="Front. Microbiol.">
        <title>Comparative Genomics Analysis of Streptomyces Species Reveals Their Adaptation to the Marine Environment and Their Diversity at the Genomic Level.</title>
        <authorList>
            <person name="Tian X."/>
            <person name="Zhang Z."/>
            <person name="Yang T."/>
            <person name="Chen M."/>
            <person name="Li J."/>
            <person name="Chen F."/>
            <person name="Yang J."/>
            <person name="Li W."/>
            <person name="Zhang B."/>
            <person name="Zhang Z."/>
            <person name="Wu J."/>
            <person name="Zhang C."/>
            <person name="Long L."/>
            <person name="Xiao J."/>
        </authorList>
    </citation>
    <scope>NUCLEOTIDE SEQUENCE [LARGE SCALE GENOMIC DNA]</scope>
    <source>
        <strain evidence="2 3">SCSIO 02100</strain>
    </source>
</reference>
<gene>
    <name evidence="2" type="ORF">AN216_20685</name>
</gene>